<keyword evidence="10" id="KW-1185">Reference proteome</keyword>
<evidence type="ECO:0000313" key="10">
    <source>
        <dbReference type="Proteomes" id="UP000445696"/>
    </source>
</evidence>
<dbReference type="PANTHER" id="PTHR43133">
    <property type="entry name" value="RNA POLYMERASE ECF-TYPE SIGMA FACTO"/>
    <property type="match status" value="1"/>
</dbReference>
<evidence type="ECO:0000256" key="1">
    <source>
        <dbReference type="ARBA" id="ARBA00010641"/>
    </source>
</evidence>
<evidence type="ECO:0000256" key="2">
    <source>
        <dbReference type="ARBA" id="ARBA00023015"/>
    </source>
</evidence>
<dbReference type="Gene3D" id="1.10.10.10">
    <property type="entry name" value="Winged helix-like DNA-binding domain superfamily/Winged helix DNA-binding domain"/>
    <property type="match status" value="1"/>
</dbReference>
<dbReference type="SUPFAM" id="SSF88659">
    <property type="entry name" value="Sigma3 and sigma4 domains of RNA polymerase sigma factors"/>
    <property type="match status" value="1"/>
</dbReference>
<dbReference type="SUPFAM" id="SSF88946">
    <property type="entry name" value="Sigma2 domain of RNA polymerase sigma factors"/>
    <property type="match status" value="1"/>
</dbReference>
<dbReference type="Gene3D" id="1.10.1740.10">
    <property type="match status" value="1"/>
</dbReference>
<keyword evidence="3 6" id="KW-0731">Sigma factor</keyword>
<dbReference type="InterPro" id="IPR007627">
    <property type="entry name" value="RNA_pol_sigma70_r2"/>
</dbReference>
<evidence type="ECO:0000256" key="5">
    <source>
        <dbReference type="ARBA" id="ARBA00023163"/>
    </source>
</evidence>
<comment type="similarity">
    <text evidence="1 6">Belongs to the sigma-70 factor family. ECF subfamily.</text>
</comment>
<reference evidence="9 10" key="1">
    <citation type="journal article" date="2014" name="Int. J. Syst. Evol. Microbiol.">
        <title>Sneathiella chungangensis sp. nov., isolated from a marine sand, and emended description of the genus Sneathiella.</title>
        <authorList>
            <person name="Siamphan C."/>
            <person name="Kim H."/>
            <person name="Lee J.S."/>
            <person name="Kim W."/>
        </authorList>
    </citation>
    <scope>NUCLEOTIDE SEQUENCE [LARGE SCALE GENOMIC DNA]</scope>
    <source>
        <strain evidence="9 10">KCTC 32476</strain>
    </source>
</reference>
<dbReference type="CDD" id="cd06171">
    <property type="entry name" value="Sigma70_r4"/>
    <property type="match status" value="1"/>
</dbReference>
<dbReference type="InterPro" id="IPR000838">
    <property type="entry name" value="RNA_pol_sigma70_ECF_CS"/>
</dbReference>
<dbReference type="Pfam" id="PF04542">
    <property type="entry name" value="Sigma70_r2"/>
    <property type="match status" value="1"/>
</dbReference>
<evidence type="ECO:0000313" key="9">
    <source>
        <dbReference type="EMBL" id="MZR22786.1"/>
    </source>
</evidence>
<feature type="domain" description="RNA polymerase sigma factor 70 region 4 type 2" evidence="8">
    <location>
        <begin position="138"/>
        <end position="189"/>
    </location>
</feature>
<evidence type="ECO:0000256" key="6">
    <source>
        <dbReference type="RuleBase" id="RU000716"/>
    </source>
</evidence>
<dbReference type="InterPro" id="IPR036388">
    <property type="entry name" value="WH-like_DNA-bd_sf"/>
</dbReference>
<dbReference type="NCBIfam" id="NF008888">
    <property type="entry name" value="PRK11922.1"/>
    <property type="match status" value="1"/>
</dbReference>
<dbReference type="InterPro" id="IPR014284">
    <property type="entry name" value="RNA_pol_sigma-70_dom"/>
</dbReference>
<dbReference type="OrthoDB" id="9803470at2"/>
<comment type="caution">
    <text evidence="9">The sequence shown here is derived from an EMBL/GenBank/DDBJ whole genome shotgun (WGS) entry which is preliminary data.</text>
</comment>
<name>A0A845MHH4_9PROT</name>
<dbReference type="Proteomes" id="UP000445696">
    <property type="component" value="Unassembled WGS sequence"/>
</dbReference>
<accession>A0A845MHH4</accession>
<dbReference type="GO" id="GO:0003677">
    <property type="term" value="F:DNA binding"/>
    <property type="evidence" value="ECO:0007669"/>
    <property type="project" value="UniProtKB-KW"/>
</dbReference>
<protein>
    <recommendedName>
        <fullName evidence="6">RNA polymerase sigma factor</fullName>
    </recommendedName>
</protein>
<keyword evidence="5 6" id="KW-0804">Transcription</keyword>
<dbReference type="InterPro" id="IPR013249">
    <property type="entry name" value="RNA_pol_sigma70_r4_t2"/>
</dbReference>
<dbReference type="PANTHER" id="PTHR43133:SF51">
    <property type="entry name" value="RNA POLYMERASE SIGMA FACTOR"/>
    <property type="match status" value="1"/>
</dbReference>
<dbReference type="AlphaFoldDB" id="A0A845MHH4"/>
<evidence type="ECO:0000256" key="3">
    <source>
        <dbReference type="ARBA" id="ARBA00023082"/>
    </source>
</evidence>
<dbReference type="InterPro" id="IPR013325">
    <property type="entry name" value="RNA_pol_sigma_r2"/>
</dbReference>
<dbReference type="EMBL" id="WTVA01000004">
    <property type="protein sequence ID" value="MZR22786.1"/>
    <property type="molecule type" value="Genomic_DNA"/>
</dbReference>
<keyword evidence="4 6" id="KW-0238">DNA-binding</keyword>
<organism evidence="9 10">
    <name type="scientific">Sneathiella chungangensis</name>
    <dbReference type="NCBI Taxonomy" id="1418234"/>
    <lineage>
        <taxon>Bacteria</taxon>
        <taxon>Pseudomonadati</taxon>
        <taxon>Pseudomonadota</taxon>
        <taxon>Alphaproteobacteria</taxon>
        <taxon>Sneathiellales</taxon>
        <taxon>Sneathiellaceae</taxon>
        <taxon>Sneathiella</taxon>
    </lineage>
</organism>
<evidence type="ECO:0000259" key="8">
    <source>
        <dbReference type="Pfam" id="PF08281"/>
    </source>
</evidence>
<dbReference type="InterPro" id="IPR039425">
    <property type="entry name" value="RNA_pol_sigma-70-like"/>
</dbReference>
<dbReference type="InterPro" id="IPR013324">
    <property type="entry name" value="RNA_pol_sigma_r3/r4-like"/>
</dbReference>
<proteinExistence type="inferred from homology"/>
<evidence type="ECO:0000256" key="4">
    <source>
        <dbReference type="ARBA" id="ARBA00023125"/>
    </source>
</evidence>
<dbReference type="PROSITE" id="PS01063">
    <property type="entry name" value="SIGMA70_ECF"/>
    <property type="match status" value="1"/>
</dbReference>
<dbReference type="GO" id="GO:0016987">
    <property type="term" value="F:sigma factor activity"/>
    <property type="evidence" value="ECO:0007669"/>
    <property type="project" value="UniProtKB-KW"/>
</dbReference>
<feature type="domain" description="RNA polymerase sigma-70 region 2" evidence="7">
    <location>
        <begin position="33"/>
        <end position="98"/>
    </location>
</feature>
<dbReference type="Pfam" id="PF08281">
    <property type="entry name" value="Sigma70_r4_2"/>
    <property type="match status" value="1"/>
</dbReference>
<sequence length="228" mass="26213">MPLKLANFEMMDDVELARRAARREALAVRIITTRNNQRLFRTAWSVLRHHADAEDVVQEAYLKAFSSIESFSGKSSLSTWLTRIVYNTAIDRQRAIKRRQKELQKKDVAVLDDYQSGYSMESISRSPESEIIRKQFSELLKQSVARLPDEYRSVFVLRDIEGLSISETADSLQVKEATVKSRLFRARRDIRKNLELKFETIFTDTIKFAGADCDAMTNRVLAALGIQS</sequence>
<evidence type="ECO:0000259" key="7">
    <source>
        <dbReference type="Pfam" id="PF04542"/>
    </source>
</evidence>
<gene>
    <name evidence="9" type="ORF">GQF03_10635</name>
</gene>
<keyword evidence="2 6" id="KW-0805">Transcription regulation</keyword>
<dbReference type="NCBIfam" id="TIGR02937">
    <property type="entry name" value="sigma70-ECF"/>
    <property type="match status" value="1"/>
</dbReference>
<dbReference type="GO" id="GO:0006352">
    <property type="term" value="P:DNA-templated transcription initiation"/>
    <property type="evidence" value="ECO:0007669"/>
    <property type="project" value="InterPro"/>
</dbReference>